<keyword evidence="6" id="KW-0808">Transferase</keyword>
<dbReference type="Pfam" id="PF02762">
    <property type="entry name" value="Cbl_N3"/>
    <property type="match status" value="1"/>
</dbReference>
<evidence type="ECO:0000259" key="9">
    <source>
        <dbReference type="PROSITE" id="PS51506"/>
    </source>
</evidence>
<dbReference type="GO" id="GO:0008270">
    <property type="term" value="F:zinc ion binding"/>
    <property type="evidence" value="ECO:0007669"/>
    <property type="project" value="UniProtKB-KW"/>
</dbReference>
<reference evidence="10 11" key="2">
    <citation type="submission" date="2018-11" db="EMBL/GenBank/DDBJ databases">
        <authorList>
            <consortium name="Pathogen Informatics"/>
        </authorList>
    </citation>
    <scope>NUCLEOTIDE SEQUENCE [LARGE SCALE GENOMIC DNA]</scope>
</reference>
<dbReference type="OrthoDB" id="7237699at2759"/>
<evidence type="ECO:0000256" key="6">
    <source>
        <dbReference type="RuleBase" id="RU367001"/>
    </source>
</evidence>
<dbReference type="Pfam" id="PF02262">
    <property type="entry name" value="Cbl_N"/>
    <property type="match status" value="1"/>
</dbReference>
<comment type="domain">
    <text evidence="6">The N-terminus is composed of the phosphotyrosine binding (PTB) domain, a short linker region and the RING-type zinc finger. The PTB domain, which is also called TKB (tyrosine kinase binding) domain, is composed of three different subdomains: a four-helix bundle (4H), a calcium-binding EF hand and a divergent SH2 domain.</text>
</comment>
<dbReference type="PANTHER" id="PTHR23007:SF11">
    <property type="entry name" value="E3 UBIQUITIN-PROTEIN LIGASE CBL"/>
    <property type="match status" value="1"/>
</dbReference>
<dbReference type="InterPro" id="IPR013083">
    <property type="entry name" value="Znf_RING/FYVE/PHD"/>
</dbReference>
<dbReference type="SUPFAM" id="SSF47668">
    <property type="entry name" value="N-terminal domain of cbl (N-cbl)"/>
    <property type="match status" value="1"/>
</dbReference>
<dbReference type="Pfam" id="PF02761">
    <property type="entry name" value="Cbl_N2"/>
    <property type="match status" value="1"/>
</dbReference>
<keyword evidence="4 6" id="KW-0106">Calcium</keyword>
<dbReference type="PANTHER" id="PTHR23007">
    <property type="entry name" value="CBL"/>
    <property type="match status" value="1"/>
</dbReference>
<dbReference type="GO" id="GO:0016567">
    <property type="term" value="P:protein ubiquitination"/>
    <property type="evidence" value="ECO:0007669"/>
    <property type="project" value="UniProtKB-UniPathway"/>
</dbReference>
<keyword evidence="1 6" id="KW-0479">Metal-binding</keyword>
<evidence type="ECO:0000259" key="8">
    <source>
        <dbReference type="PROSITE" id="PS50089"/>
    </source>
</evidence>
<dbReference type="InterPro" id="IPR014741">
    <property type="entry name" value="Adaptor_Cbl_EF_hand-like"/>
</dbReference>
<dbReference type="SUPFAM" id="SSF55550">
    <property type="entry name" value="SH2 domain"/>
    <property type="match status" value="1"/>
</dbReference>
<dbReference type="GO" id="GO:0007166">
    <property type="term" value="P:cell surface receptor signaling pathway"/>
    <property type="evidence" value="ECO:0007669"/>
    <property type="project" value="InterPro"/>
</dbReference>
<comment type="pathway">
    <text evidence="6">Protein modification; protein ubiquitination.</text>
</comment>
<dbReference type="InterPro" id="IPR001841">
    <property type="entry name" value="Znf_RING"/>
</dbReference>
<evidence type="ECO:0000256" key="2">
    <source>
        <dbReference type="ARBA" id="ARBA00022771"/>
    </source>
</evidence>
<feature type="domain" description="RING-type" evidence="8">
    <location>
        <begin position="382"/>
        <end position="422"/>
    </location>
</feature>
<dbReference type="InterPro" id="IPR003153">
    <property type="entry name" value="Adaptor_Cbl_N_hlx"/>
</dbReference>
<dbReference type="GO" id="GO:0005886">
    <property type="term" value="C:plasma membrane"/>
    <property type="evidence" value="ECO:0007669"/>
    <property type="project" value="TreeGrafter"/>
</dbReference>
<dbReference type="Gene3D" id="1.10.238.10">
    <property type="entry name" value="EF-hand"/>
    <property type="match status" value="1"/>
</dbReference>
<dbReference type="InterPro" id="IPR011992">
    <property type="entry name" value="EF-hand-dom_pair"/>
</dbReference>
<dbReference type="PROSITE" id="PS50089">
    <property type="entry name" value="ZF_RING_2"/>
    <property type="match status" value="1"/>
</dbReference>
<dbReference type="InterPro" id="IPR036537">
    <property type="entry name" value="Adaptor_Cbl_N_dom_sf"/>
</dbReference>
<dbReference type="EC" id="2.3.2.27" evidence="6"/>
<dbReference type="PROSITE" id="PS51506">
    <property type="entry name" value="CBL_PTB"/>
    <property type="match status" value="1"/>
</dbReference>
<dbReference type="Gene3D" id="1.20.930.20">
    <property type="entry name" value="Adaptor protein Cbl, N-terminal domain"/>
    <property type="match status" value="1"/>
</dbReference>
<dbReference type="GO" id="GO:0023051">
    <property type="term" value="P:regulation of signaling"/>
    <property type="evidence" value="ECO:0007669"/>
    <property type="project" value="InterPro"/>
</dbReference>
<dbReference type="Gene3D" id="3.30.505.10">
    <property type="entry name" value="SH2 domain"/>
    <property type="match status" value="1"/>
</dbReference>
<feature type="domain" description="Cbl-PTB" evidence="9">
    <location>
        <begin position="43"/>
        <end position="351"/>
    </location>
</feature>
<dbReference type="InterPro" id="IPR024162">
    <property type="entry name" value="Adaptor_Cbl"/>
</dbReference>
<dbReference type="Gene3D" id="3.30.40.10">
    <property type="entry name" value="Zinc/RING finger domain, C3HC4 (zinc finger)"/>
    <property type="match status" value="1"/>
</dbReference>
<evidence type="ECO:0000313" key="10">
    <source>
        <dbReference type="EMBL" id="VDN97774.1"/>
    </source>
</evidence>
<gene>
    <name evidence="10" type="ORF">HNAJ_LOCUS1915</name>
</gene>
<evidence type="ECO:0000313" key="11">
    <source>
        <dbReference type="Proteomes" id="UP000278807"/>
    </source>
</evidence>
<dbReference type="EMBL" id="UZAE01000833">
    <property type="protein sequence ID" value="VDN97774.1"/>
    <property type="molecule type" value="Genomic_DNA"/>
</dbReference>
<dbReference type="GO" id="GO:0017124">
    <property type="term" value="F:SH3 domain binding"/>
    <property type="evidence" value="ECO:0007669"/>
    <property type="project" value="TreeGrafter"/>
</dbReference>
<dbReference type="WBParaSite" id="HNAJ_0000191601-mRNA-1">
    <property type="protein sequence ID" value="HNAJ_0000191601-mRNA-1"/>
    <property type="gene ID" value="HNAJ_0000191601"/>
</dbReference>
<evidence type="ECO:0000256" key="5">
    <source>
        <dbReference type="PROSITE-ProRule" id="PRU00175"/>
    </source>
</evidence>
<protein>
    <recommendedName>
        <fullName evidence="6">E3 ubiquitin-protein ligase CBL</fullName>
        <ecNumber evidence="6">2.3.2.27</ecNumber>
    </recommendedName>
</protein>
<sequence>MNRGQPLNFTPIPSDRPFQSAFNSVIEACYPIDSPMRSKFLPNHYQSRVDKKTIDSVVRRLDKLINLCRDPRIVLRNSPPYLLDILPDIAEKLRNIMFAYQGSLDELFKSVYFQVFLLNLNEKCELTSKLFKDAKEKMYDDHSEPRRKLTKYSLVLSHILKDLEALFPNNKYAPEAFRITKREAADWWSTNFGESAIIDWEVFRNRLFDTFGTLDRSESRELQNTIDLTCNYYVSIFEFDVFVRLFQPWTNVLETWRVLTIMHAGYMAFMTYDEVKAVLRKLRGHPGPGSYVYRLSCTKLGQWAIGYITEDLGILQTIIQNKSLAQALLDGERDGFYLYPNGTPSQSSILTPLVRNITQIHIQVSEEQHQLYSRIGSTFEVCKICTENNKNIRLEPCGHLLCKTCLVNCQNAGSGQTCPFCRLEVKSTEEVILDPFIPEGEHENEIARLIPEVTAEEEEEDNAGGQENEQKVSIGSQSVGELMEIGGFDPRFQIVEVSDEPPALPPRPTASTSTGVSSVVGHTIEPTPTESFPKRRRNPSSCCSRATDLETALQDEPTLIVASEDEVPRSFFDTACFIQRSDVQAVDSSLTVDVAQHLLEICEGNADIAARVWRDFIPRS</sequence>
<dbReference type="InterPro" id="IPR017907">
    <property type="entry name" value="Znf_RING_CS"/>
</dbReference>
<comment type="function">
    <text evidence="6">E3 ubiquitin-protein ligase which accepts ubiquitin from specific E2 ubiquitin-conjugating enzymes, and transfers it to substrates, generally promoting their degradation by the proteasome.</text>
</comment>
<dbReference type="UniPathway" id="UPA00143"/>
<keyword evidence="11" id="KW-1185">Reference proteome</keyword>
<dbReference type="AlphaFoldDB" id="A0A0R3T4D4"/>
<dbReference type="SUPFAM" id="SSF57850">
    <property type="entry name" value="RING/U-box"/>
    <property type="match status" value="1"/>
</dbReference>
<keyword evidence="2 5" id="KW-0863">Zinc-finger</keyword>
<evidence type="ECO:0000256" key="3">
    <source>
        <dbReference type="ARBA" id="ARBA00022833"/>
    </source>
</evidence>
<dbReference type="GO" id="GO:0061630">
    <property type="term" value="F:ubiquitin protein ligase activity"/>
    <property type="evidence" value="ECO:0007669"/>
    <property type="project" value="UniProtKB-EC"/>
</dbReference>
<evidence type="ECO:0000256" key="1">
    <source>
        <dbReference type="ARBA" id="ARBA00022723"/>
    </source>
</evidence>
<feature type="compositionally biased region" description="Low complexity" evidence="7">
    <location>
        <begin position="511"/>
        <end position="521"/>
    </location>
</feature>
<proteinExistence type="predicted"/>
<organism evidence="12">
    <name type="scientific">Rodentolepis nana</name>
    <name type="common">Dwarf tapeworm</name>
    <name type="synonym">Hymenolepis nana</name>
    <dbReference type="NCBI Taxonomy" id="102285"/>
    <lineage>
        <taxon>Eukaryota</taxon>
        <taxon>Metazoa</taxon>
        <taxon>Spiralia</taxon>
        <taxon>Lophotrochozoa</taxon>
        <taxon>Platyhelminthes</taxon>
        <taxon>Cestoda</taxon>
        <taxon>Eucestoda</taxon>
        <taxon>Cyclophyllidea</taxon>
        <taxon>Hymenolepididae</taxon>
        <taxon>Rodentolepis</taxon>
    </lineage>
</organism>
<dbReference type="InterPro" id="IPR036860">
    <property type="entry name" value="SH2_dom_sf"/>
</dbReference>
<dbReference type="SMART" id="SM00184">
    <property type="entry name" value="RING"/>
    <property type="match status" value="1"/>
</dbReference>
<dbReference type="GO" id="GO:0001784">
    <property type="term" value="F:phosphotyrosine residue binding"/>
    <property type="evidence" value="ECO:0007669"/>
    <property type="project" value="UniProtKB-UniRule"/>
</dbReference>
<evidence type="ECO:0000313" key="12">
    <source>
        <dbReference type="WBParaSite" id="HNAJ_0000191601-mRNA-1"/>
    </source>
</evidence>
<dbReference type="GO" id="GO:0005509">
    <property type="term" value="F:calcium ion binding"/>
    <property type="evidence" value="ECO:0007669"/>
    <property type="project" value="UniProtKB-UniRule"/>
</dbReference>
<dbReference type="Proteomes" id="UP000278807">
    <property type="component" value="Unassembled WGS sequence"/>
</dbReference>
<dbReference type="InterPro" id="IPR014742">
    <property type="entry name" value="Adaptor_Cbl_SH2-like"/>
</dbReference>
<dbReference type="SUPFAM" id="SSF47473">
    <property type="entry name" value="EF-hand"/>
    <property type="match status" value="1"/>
</dbReference>
<reference evidence="12" key="1">
    <citation type="submission" date="2017-02" db="UniProtKB">
        <authorList>
            <consortium name="WormBaseParasite"/>
        </authorList>
    </citation>
    <scope>IDENTIFICATION</scope>
</reference>
<dbReference type="InterPro" id="IPR024159">
    <property type="entry name" value="Cbl_PTB"/>
</dbReference>
<dbReference type="STRING" id="102285.A0A0R3T4D4"/>
<feature type="region of interest" description="Disordered" evidence="7">
    <location>
        <begin position="499"/>
        <end position="541"/>
    </location>
</feature>
<evidence type="ECO:0000256" key="4">
    <source>
        <dbReference type="ARBA" id="ARBA00022837"/>
    </source>
</evidence>
<dbReference type="GO" id="GO:0045121">
    <property type="term" value="C:membrane raft"/>
    <property type="evidence" value="ECO:0007669"/>
    <property type="project" value="TreeGrafter"/>
</dbReference>
<dbReference type="PROSITE" id="PS00518">
    <property type="entry name" value="ZF_RING_1"/>
    <property type="match status" value="1"/>
</dbReference>
<name>A0A0R3T4D4_RODNA</name>
<keyword evidence="6" id="KW-0833">Ubl conjugation pathway</keyword>
<dbReference type="Pfam" id="PF13920">
    <property type="entry name" value="zf-C3HC4_3"/>
    <property type="match status" value="1"/>
</dbReference>
<evidence type="ECO:0000256" key="7">
    <source>
        <dbReference type="SAM" id="MobiDB-lite"/>
    </source>
</evidence>
<accession>A0A0R3T4D4</accession>
<comment type="catalytic activity">
    <reaction evidence="6">
        <text>S-ubiquitinyl-[E2 ubiquitin-conjugating enzyme]-L-cysteine + [acceptor protein]-L-lysine = [E2 ubiquitin-conjugating enzyme]-L-cysteine + N(6)-ubiquitinyl-[acceptor protein]-L-lysine.</text>
        <dbReference type="EC" id="2.3.2.27"/>
    </reaction>
</comment>
<keyword evidence="3 6" id="KW-0862">Zinc</keyword>